<dbReference type="KEGG" id="pkc:PKB_1666"/>
<protein>
    <submittedName>
        <fullName evidence="1">Uncharacterized protein</fullName>
    </submittedName>
</protein>
<dbReference type="OrthoDB" id="6887467at2"/>
<dbReference type="PATRIC" id="fig|1301098.3.peg.1658"/>
<dbReference type="RefSeq" id="WP_052355208.1">
    <property type="nucleotide sequence ID" value="NZ_HG322950.1"/>
</dbReference>
<name>A0A024HEJ1_PSEKB</name>
<gene>
    <name evidence="1" type="ORF">PKB_1666</name>
</gene>
<dbReference type="HOGENOM" id="CLU_1711678_0_0_6"/>
<reference evidence="1 2" key="2">
    <citation type="submission" date="2014-05" db="EMBL/GenBank/DDBJ databases">
        <title>Genome sequence of the 3-chlorobenzoate degrading bacterium Pseudomonas knackmussii B13 shows multiple evidence for horizontal gene transfer.</title>
        <authorList>
            <person name="Miyazaki R."/>
            <person name="Bertelli C."/>
            <person name="Falquet L."/>
            <person name="Robinson-Rechavi M."/>
            <person name="Gharib W."/>
            <person name="Roy S."/>
            <person name="Van der Meer J.R."/>
        </authorList>
    </citation>
    <scope>NUCLEOTIDE SEQUENCE [LARGE SCALE GENOMIC DNA]</scope>
    <source>
        <strain evidence="1 2">B13</strain>
    </source>
</reference>
<evidence type="ECO:0000313" key="2">
    <source>
        <dbReference type="Proteomes" id="UP000025241"/>
    </source>
</evidence>
<dbReference type="EMBL" id="HG322950">
    <property type="protein sequence ID" value="CDF83024.1"/>
    <property type="molecule type" value="Genomic_DNA"/>
</dbReference>
<dbReference type="STRING" id="1301098.PKB_1666"/>
<organism evidence="1 2">
    <name type="scientific">Pseudomonas knackmussii (strain DSM 6978 / CCUG 54928 / LMG 23759 / B13)</name>
    <dbReference type="NCBI Taxonomy" id="1301098"/>
    <lineage>
        <taxon>Bacteria</taxon>
        <taxon>Pseudomonadati</taxon>
        <taxon>Pseudomonadota</taxon>
        <taxon>Gammaproteobacteria</taxon>
        <taxon>Pseudomonadales</taxon>
        <taxon>Pseudomonadaceae</taxon>
        <taxon>Pseudomonas</taxon>
    </lineage>
</organism>
<accession>A0A024HEJ1</accession>
<proteinExistence type="predicted"/>
<evidence type="ECO:0000313" key="1">
    <source>
        <dbReference type="EMBL" id="CDF83024.1"/>
    </source>
</evidence>
<keyword evidence="2" id="KW-1185">Reference proteome</keyword>
<reference evidence="1 2" key="1">
    <citation type="submission" date="2013-03" db="EMBL/GenBank/DDBJ databases">
        <authorList>
            <person name="Linke B."/>
        </authorList>
    </citation>
    <scope>NUCLEOTIDE SEQUENCE [LARGE SCALE GENOMIC DNA]</scope>
    <source>
        <strain evidence="1 2">B13</strain>
    </source>
</reference>
<sequence>MNATALMSPVALPMPLLPENPGAEPQSLVMAVELGLLAQRWRRRWPELRLSLPAGGTWPLLSWPEALQQALDALLADAVEWQDDAAVALGLGLQRGALRVDLDGDDAQARRWLPRAPPGAQRLAAWQGGRLRWRTSGNHWKVRLELPLSPARR</sequence>
<dbReference type="AlphaFoldDB" id="A0A024HEJ1"/>
<dbReference type="Proteomes" id="UP000025241">
    <property type="component" value="Chromosome I"/>
</dbReference>